<dbReference type="RefSeq" id="WP_120720987.1">
    <property type="nucleotide sequence ID" value="NZ_CP032698.1"/>
</dbReference>
<proteinExistence type="predicted"/>
<dbReference type="AlphaFoldDB" id="A0A387H817"/>
<dbReference type="EMBL" id="CP032698">
    <property type="protein sequence ID" value="AYG79976.1"/>
    <property type="molecule type" value="Genomic_DNA"/>
</dbReference>
<reference evidence="1 2" key="1">
    <citation type="submission" date="2018-10" db="EMBL/GenBank/DDBJ databases">
        <title>Relationship between Morphology and Antimicrobial Activity in Streptomyces.</title>
        <authorList>
            <person name="Kang H.J."/>
            <person name="Kim S.B."/>
        </authorList>
    </citation>
    <scope>NUCLEOTIDE SEQUENCE [LARGE SCALE GENOMIC DNA]</scope>
    <source>
        <strain evidence="1 2">BH38</strain>
    </source>
</reference>
<name>A0A387H817_9ACTN</name>
<evidence type="ECO:0000313" key="1">
    <source>
        <dbReference type="EMBL" id="AYG79976.1"/>
    </source>
</evidence>
<dbReference type="KEGG" id="shun:DWB77_02095"/>
<evidence type="ECO:0000313" key="2">
    <source>
        <dbReference type="Proteomes" id="UP000271554"/>
    </source>
</evidence>
<organism evidence="1 2">
    <name type="scientific">Streptomyces hundungensis</name>
    <dbReference type="NCBI Taxonomy" id="1077946"/>
    <lineage>
        <taxon>Bacteria</taxon>
        <taxon>Bacillati</taxon>
        <taxon>Actinomycetota</taxon>
        <taxon>Actinomycetes</taxon>
        <taxon>Kitasatosporales</taxon>
        <taxon>Streptomycetaceae</taxon>
        <taxon>Streptomyces</taxon>
    </lineage>
</organism>
<dbReference type="OrthoDB" id="4290842at2"/>
<keyword evidence="2" id="KW-1185">Reference proteome</keyword>
<dbReference type="Proteomes" id="UP000271554">
    <property type="component" value="Chromosome"/>
</dbReference>
<accession>A0A387H817</accession>
<sequence length="82" mass="9063">MISYDGGRLHVTLTRKTGLAKLARLLEAEAELGLHETATVVYKCRTGALRQVMPIQALAEMVKTEVDAIKQLRIERAVKVGM</sequence>
<gene>
    <name evidence="1" type="ORF">DWB77_02095</name>
</gene>
<protein>
    <submittedName>
        <fullName evidence="1">Uncharacterized protein</fullName>
    </submittedName>
</protein>